<proteinExistence type="predicted"/>
<gene>
    <name evidence="2" type="ORF">HZH68_006157</name>
</gene>
<name>A0A834KB09_VESGE</name>
<dbReference type="AlphaFoldDB" id="A0A834KB09"/>
<evidence type="ECO:0000256" key="1">
    <source>
        <dbReference type="SAM" id="MobiDB-lite"/>
    </source>
</evidence>
<evidence type="ECO:0000313" key="3">
    <source>
        <dbReference type="Proteomes" id="UP000617340"/>
    </source>
</evidence>
<sequence length="80" mass="8237">MIPVVLVVDGDGTGAGASGGGGGGDGGGGGNGNGERGKDRGSLYLAKMYILSACNTYGIRAQRKRRRRMKEQDAEHVVAW</sequence>
<evidence type="ECO:0000313" key="2">
    <source>
        <dbReference type="EMBL" id="KAF7403363.1"/>
    </source>
</evidence>
<dbReference type="Proteomes" id="UP000617340">
    <property type="component" value="Unassembled WGS sequence"/>
</dbReference>
<comment type="caution">
    <text evidence="2">The sequence shown here is derived from an EMBL/GenBank/DDBJ whole genome shotgun (WGS) entry which is preliminary data.</text>
</comment>
<protein>
    <submittedName>
        <fullName evidence="2">Uncharacterized protein</fullName>
    </submittedName>
</protein>
<dbReference type="EMBL" id="JACSDZ010000005">
    <property type="protein sequence ID" value="KAF7403363.1"/>
    <property type="molecule type" value="Genomic_DNA"/>
</dbReference>
<keyword evidence="3" id="KW-1185">Reference proteome</keyword>
<accession>A0A834KB09</accession>
<feature type="compositionally biased region" description="Gly residues" evidence="1">
    <location>
        <begin position="13"/>
        <end position="34"/>
    </location>
</feature>
<reference evidence="2" key="1">
    <citation type="journal article" date="2020" name="G3 (Bethesda)">
        <title>High-Quality Assemblies for Three Invasive Social Wasps from the &lt;i&gt;Vespula&lt;/i&gt; Genus.</title>
        <authorList>
            <person name="Harrop T.W.R."/>
            <person name="Guhlin J."/>
            <person name="McLaughlin G.M."/>
            <person name="Permina E."/>
            <person name="Stockwell P."/>
            <person name="Gilligan J."/>
            <person name="Le Lec M.F."/>
            <person name="Gruber M.A.M."/>
            <person name="Quinn O."/>
            <person name="Lovegrove M."/>
            <person name="Duncan E.J."/>
            <person name="Remnant E.J."/>
            <person name="Van Eeckhoven J."/>
            <person name="Graham B."/>
            <person name="Knapp R.A."/>
            <person name="Langford K.W."/>
            <person name="Kronenberg Z."/>
            <person name="Press M.O."/>
            <person name="Eacker S.M."/>
            <person name="Wilson-Rankin E.E."/>
            <person name="Purcell J."/>
            <person name="Lester P.J."/>
            <person name="Dearden P.K."/>
        </authorList>
    </citation>
    <scope>NUCLEOTIDE SEQUENCE</scope>
    <source>
        <strain evidence="2">Linc-1</strain>
    </source>
</reference>
<organism evidence="2 3">
    <name type="scientific">Vespula germanica</name>
    <name type="common">German yellow jacket</name>
    <name type="synonym">Paravespula germanica</name>
    <dbReference type="NCBI Taxonomy" id="30212"/>
    <lineage>
        <taxon>Eukaryota</taxon>
        <taxon>Metazoa</taxon>
        <taxon>Ecdysozoa</taxon>
        <taxon>Arthropoda</taxon>
        <taxon>Hexapoda</taxon>
        <taxon>Insecta</taxon>
        <taxon>Pterygota</taxon>
        <taxon>Neoptera</taxon>
        <taxon>Endopterygota</taxon>
        <taxon>Hymenoptera</taxon>
        <taxon>Apocrita</taxon>
        <taxon>Aculeata</taxon>
        <taxon>Vespoidea</taxon>
        <taxon>Vespidae</taxon>
        <taxon>Vespinae</taxon>
        <taxon>Vespula</taxon>
    </lineage>
</organism>
<feature type="region of interest" description="Disordered" evidence="1">
    <location>
        <begin position="13"/>
        <end position="37"/>
    </location>
</feature>